<evidence type="ECO:0000313" key="2">
    <source>
        <dbReference type="Proteomes" id="UP000290287"/>
    </source>
</evidence>
<comment type="caution">
    <text evidence="1">The sequence shown here is derived from an EMBL/GenBank/DDBJ whole genome shotgun (WGS) entry which is preliminary data.</text>
</comment>
<evidence type="ECO:0000313" key="1">
    <source>
        <dbReference type="EMBL" id="RXJ70780.1"/>
    </source>
</evidence>
<protein>
    <submittedName>
        <fullName evidence="1">Uncharacterized protein</fullName>
    </submittedName>
</protein>
<gene>
    <name evidence="1" type="ORF">CS022_22400</name>
</gene>
<proteinExistence type="predicted"/>
<accession>A0A4Q0YJ99</accession>
<organism evidence="1 2">
    <name type="scientific">Veronia nyctiphanis</name>
    <dbReference type="NCBI Taxonomy" id="1278244"/>
    <lineage>
        <taxon>Bacteria</taxon>
        <taxon>Pseudomonadati</taxon>
        <taxon>Pseudomonadota</taxon>
        <taxon>Gammaproteobacteria</taxon>
        <taxon>Vibrionales</taxon>
        <taxon>Vibrionaceae</taxon>
        <taxon>Veronia</taxon>
    </lineage>
</organism>
<dbReference type="EMBL" id="PEIB01000044">
    <property type="protein sequence ID" value="RXJ70780.1"/>
    <property type="molecule type" value="Genomic_DNA"/>
</dbReference>
<reference evidence="1 2" key="1">
    <citation type="submission" date="2017-10" db="EMBL/GenBank/DDBJ databases">
        <title>Nyctiphanis sp. nov., isolated from the stomach of the euphausiid Nyctiphanes simplex (Hansen, 1911) in the Gulf of California.</title>
        <authorList>
            <person name="Gomez-Gil B."/>
            <person name="Aguilar-Mendez M."/>
            <person name="Lopez-Cortes A."/>
            <person name="Gomez-Gutierrez J."/>
            <person name="Roque A."/>
            <person name="Lang E."/>
            <person name="Gonzalez-Castillo A."/>
        </authorList>
    </citation>
    <scope>NUCLEOTIDE SEQUENCE [LARGE SCALE GENOMIC DNA]</scope>
    <source>
        <strain evidence="1 2">CAIM 600</strain>
    </source>
</reference>
<dbReference type="Proteomes" id="UP000290287">
    <property type="component" value="Unassembled WGS sequence"/>
</dbReference>
<keyword evidence="2" id="KW-1185">Reference proteome</keyword>
<dbReference type="OrthoDB" id="7068622at2"/>
<dbReference type="RefSeq" id="WP_129124103.1">
    <property type="nucleotide sequence ID" value="NZ_PEIB01000044.1"/>
</dbReference>
<dbReference type="AlphaFoldDB" id="A0A4Q0YJ99"/>
<name>A0A4Q0YJ99_9GAMM</name>
<sequence>MLAILKECVFEQENEKELNYIVSSAILGHVYIHYDEDSEKINNFIINNKAIWQSALDTYIKDSTDFIINNKVVVSNIQISNWTNSTPEISINDAIDLIKAPFNIYVENERFDKNFIRLILSDYNRSIFDNMNNKGLLTYTAGGIDELKKVLEENISKLGYRNKRFVFVDSDSCNPTHISDSASSIASNCNDYHICHHILKRRAIENYLPVEYLIDNIPQSERITTNTNYVKYSTFKTLTQIQKNHFHMKKGFDDNSCASSGLYNTSDPSFTSIAQGFGKKFAEKFLLKQHEYNDIRSKMHQHLGDSEIASIEETFMNFVRLPL</sequence>